<feature type="transmembrane region" description="Helical" evidence="6">
    <location>
        <begin position="737"/>
        <end position="757"/>
    </location>
</feature>
<feature type="domain" description="MacB-like periplasmic core" evidence="8">
    <location>
        <begin position="469"/>
        <end position="578"/>
    </location>
</feature>
<evidence type="ECO:0000259" key="7">
    <source>
        <dbReference type="Pfam" id="PF02687"/>
    </source>
</evidence>
<name>A0A9D2KC07_9BACE</name>
<dbReference type="EMBL" id="DXAV01000022">
    <property type="protein sequence ID" value="HIZ90994.1"/>
    <property type="molecule type" value="Genomic_DNA"/>
</dbReference>
<dbReference type="Pfam" id="PF12704">
    <property type="entry name" value="MacB_PCD"/>
    <property type="match status" value="2"/>
</dbReference>
<comment type="subcellular location">
    <subcellularLocation>
        <location evidence="1">Cell membrane</location>
        <topology evidence="1">Multi-pass membrane protein</topology>
    </subcellularLocation>
</comment>
<evidence type="ECO:0000256" key="6">
    <source>
        <dbReference type="SAM" id="Phobius"/>
    </source>
</evidence>
<feature type="transmembrane region" description="Helical" evidence="6">
    <location>
        <begin position="386"/>
        <end position="410"/>
    </location>
</feature>
<reference evidence="9" key="2">
    <citation type="submission" date="2021-04" db="EMBL/GenBank/DDBJ databases">
        <authorList>
            <person name="Gilroy R."/>
        </authorList>
    </citation>
    <scope>NUCLEOTIDE SEQUENCE</scope>
    <source>
        <strain evidence="9">CHK118-2852</strain>
    </source>
</reference>
<dbReference type="PANTHER" id="PTHR30572:SF18">
    <property type="entry name" value="ABC-TYPE MACROLIDE FAMILY EXPORT SYSTEM PERMEASE COMPONENT 2"/>
    <property type="match status" value="1"/>
</dbReference>
<evidence type="ECO:0000256" key="4">
    <source>
        <dbReference type="ARBA" id="ARBA00022989"/>
    </source>
</evidence>
<dbReference type="InterPro" id="IPR003838">
    <property type="entry name" value="ABC3_permease_C"/>
</dbReference>
<dbReference type="Proteomes" id="UP000824108">
    <property type="component" value="Unassembled WGS sequence"/>
</dbReference>
<evidence type="ECO:0000256" key="2">
    <source>
        <dbReference type="ARBA" id="ARBA00022475"/>
    </source>
</evidence>
<dbReference type="GO" id="GO:0022857">
    <property type="term" value="F:transmembrane transporter activity"/>
    <property type="evidence" value="ECO:0007669"/>
    <property type="project" value="TreeGrafter"/>
</dbReference>
<feature type="transmembrane region" description="Helical" evidence="6">
    <location>
        <begin position="309"/>
        <end position="337"/>
    </location>
</feature>
<feature type="transmembrane region" description="Helical" evidence="6">
    <location>
        <begin position="357"/>
        <end position="374"/>
    </location>
</feature>
<reference evidence="9" key="1">
    <citation type="journal article" date="2021" name="PeerJ">
        <title>Extensive microbial diversity within the chicken gut microbiome revealed by metagenomics and culture.</title>
        <authorList>
            <person name="Gilroy R."/>
            <person name="Ravi A."/>
            <person name="Getino M."/>
            <person name="Pursley I."/>
            <person name="Horton D.L."/>
            <person name="Alikhan N.F."/>
            <person name="Baker D."/>
            <person name="Gharbi K."/>
            <person name="Hall N."/>
            <person name="Watson M."/>
            <person name="Adriaenssens E.M."/>
            <person name="Foster-Nyarko E."/>
            <person name="Jarju S."/>
            <person name="Secka A."/>
            <person name="Antonio M."/>
            <person name="Oren A."/>
            <person name="Chaudhuri R.R."/>
            <person name="La Ragione R."/>
            <person name="Hildebrand F."/>
            <person name="Pallen M.J."/>
        </authorList>
    </citation>
    <scope>NUCLEOTIDE SEQUENCE</scope>
    <source>
        <strain evidence="9">CHK118-2852</strain>
    </source>
</reference>
<evidence type="ECO:0000256" key="5">
    <source>
        <dbReference type="ARBA" id="ARBA00023136"/>
    </source>
</evidence>
<organism evidence="9 10">
    <name type="scientific">Candidatus Bacteroides merdavium</name>
    <dbReference type="NCBI Taxonomy" id="2838472"/>
    <lineage>
        <taxon>Bacteria</taxon>
        <taxon>Pseudomonadati</taxon>
        <taxon>Bacteroidota</taxon>
        <taxon>Bacteroidia</taxon>
        <taxon>Bacteroidales</taxon>
        <taxon>Bacteroidaceae</taxon>
        <taxon>Bacteroides</taxon>
    </lineage>
</organism>
<gene>
    <name evidence="9" type="ORF">H9807_02555</name>
</gene>
<dbReference type="AlphaFoldDB" id="A0A9D2KC07"/>
<evidence type="ECO:0000313" key="10">
    <source>
        <dbReference type="Proteomes" id="UP000824108"/>
    </source>
</evidence>
<feature type="domain" description="MacB-like periplasmic core" evidence="8">
    <location>
        <begin position="20"/>
        <end position="224"/>
    </location>
</feature>
<dbReference type="PANTHER" id="PTHR30572">
    <property type="entry name" value="MEMBRANE COMPONENT OF TRANSPORTER-RELATED"/>
    <property type="match status" value="1"/>
</dbReference>
<proteinExistence type="predicted"/>
<accession>A0A9D2KC07</accession>
<evidence type="ECO:0000256" key="3">
    <source>
        <dbReference type="ARBA" id="ARBA00022692"/>
    </source>
</evidence>
<keyword evidence="5 6" id="KW-0472">Membrane</keyword>
<keyword evidence="2" id="KW-1003">Cell membrane</keyword>
<feature type="transmembrane region" description="Helical" evidence="6">
    <location>
        <begin position="647"/>
        <end position="671"/>
    </location>
</feature>
<evidence type="ECO:0000313" key="9">
    <source>
        <dbReference type="EMBL" id="HIZ90994.1"/>
    </source>
</evidence>
<dbReference type="InterPro" id="IPR025857">
    <property type="entry name" value="MacB_PCD"/>
</dbReference>
<comment type="caution">
    <text evidence="9">The sequence shown here is derived from an EMBL/GenBank/DDBJ whole genome shotgun (WGS) entry which is preliminary data.</text>
</comment>
<feature type="domain" description="ABC3 transporter permease C-terminal" evidence="7">
    <location>
        <begin position="270"/>
        <end position="370"/>
    </location>
</feature>
<evidence type="ECO:0000259" key="8">
    <source>
        <dbReference type="Pfam" id="PF12704"/>
    </source>
</evidence>
<dbReference type="PROSITE" id="PS51257">
    <property type="entry name" value="PROKAR_LIPOPROTEIN"/>
    <property type="match status" value="1"/>
</dbReference>
<dbReference type="Pfam" id="PF02687">
    <property type="entry name" value="FtsX"/>
    <property type="match status" value="2"/>
</dbReference>
<evidence type="ECO:0000256" key="1">
    <source>
        <dbReference type="ARBA" id="ARBA00004651"/>
    </source>
</evidence>
<feature type="transmembrane region" description="Helical" evidence="6">
    <location>
        <begin position="261"/>
        <end position="288"/>
    </location>
</feature>
<feature type="transmembrane region" description="Helical" evidence="6">
    <location>
        <begin position="21"/>
        <end position="41"/>
    </location>
</feature>
<protein>
    <submittedName>
        <fullName evidence="9">ABC transporter permease</fullName>
    </submittedName>
</protein>
<sequence length="774" mass="88799">MILHYLKIAWRNLLKYRMQSFVNIFGLAVGFACFALSAMWMRYELSYDNYHEGADRIYLAYRISTTHTGGYDLQTTDVIPLLKENFPEVETVCGIRRTKNRELEVEGQVPIKVTGLVADTTFMNLFGIKVLSGDTDFLHNDRKIAITEETALRLYGTTDVIGKELRIFRKVTVGAIISALPHSNLTFDYWTSEGNKYLASSGNPLLIRLREDADIETLSRKLEAFRQIKDGKEAFPFKNIQWMPLTKYRCSKINTEQTVRFTYLLMFSTIGGLVIIVTLFNYLSLFVVRMRIRNREIQLRRVNGSSRRSLFLLFGTEYTALVLFAGLLGMVLVEIILPSFRSMSGISGTVYKEAFSFFLPVLLLSWLMLLPFIVRIRNICQTGRSFFRPFSIGLQMSVSIFFVFVTAVLMKQLYYLSNTDLGWERKNIASLLVVRMNDTENIFKNIAALRDDIARLSYVTQTIDNHWSLLAQPAIMRGEVTDWDGRRLDETPIQMVMPQESGAFTDFYGMKLLEGHMMTPTDKRYAVINETAARMMAIRQPIGKHLTVKGKTLEIVGLLKDFHINAPTMPVQPMLFIGENGLGWKEEMAAMGFMDSHNGRILIKYQDGYYKELQKDLELLSQKHGLQRYDLERTEDLYQEYLQSEHLLLRLLAFVSTVCILVSAFGIFSMITLSCERRRKEVAIRKVNGARVGDILGLFAREYLLLLAAAAVVAFPVGYVLMKRWLESYVEQTPLSWWLYAVIFLGMALLVALCIGWRVWRAANENPAEVIKSE</sequence>
<keyword evidence="3 6" id="KW-0812">Transmembrane</keyword>
<dbReference type="GO" id="GO:0005886">
    <property type="term" value="C:plasma membrane"/>
    <property type="evidence" value="ECO:0007669"/>
    <property type="project" value="UniProtKB-SubCell"/>
</dbReference>
<dbReference type="InterPro" id="IPR050250">
    <property type="entry name" value="Macrolide_Exporter_MacB"/>
</dbReference>
<keyword evidence="4 6" id="KW-1133">Transmembrane helix</keyword>
<feature type="transmembrane region" description="Helical" evidence="6">
    <location>
        <begin position="703"/>
        <end position="722"/>
    </location>
</feature>
<feature type="domain" description="ABC3 transporter permease C-terminal" evidence="7">
    <location>
        <begin position="654"/>
        <end position="767"/>
    </location>
</feature>